<name>A0AAV4PUG8_9ARAC</name>
<reference evidence="2 3" key="1">
    <citation type="submission" date="2021-06" db="EMBL/GenBank/DDBJ databases">
        <title>Caerostris darwini draft genome.</title>
        <authorList>
            <person name="Kono N."/>
            <person name="Arakawa K."/>
        </authorList>
    </citation>
    <scope>NUCLEOTIDE SEQUENCE [LARGE SCALE GENOMIC DNA]</scope>
</reference>
<evidence type="ECO:0000256" key="1">
    <source>
        <dbReference type="SAM" id="SignalP"/>
    </source>
</evidence>
<dbReference type="EMBL" id="BPLQ01003464">
    <property type="protein sequence ID" value="GIY00694.1"/>
    <property type="molecule type" value="Genomic_DNA"/>
</dbReference>
<sequence>MKFVISVCIITLLCFAFCCSQLDDPDCHGNTTKGTYTPCQKRCDNLGHPPSVCPLFIIHGCTCKDGYIPVDRNYNPLKCVKEEDCPE</sequence>
<dbReference type="AlphaFoldDB" id="A0AAV4PUG8"/>
<dbReference type="InterPro" id="IPR036084">
    <property type="entry name" value="Ser_inhib-like_sf"/>
</dbReference>
<dbReference type="SUPFAM" id="SSF57567">
    <property type="entry name" value="Serine protease inhibitors"/>
    <property type="match status" value="1"/>
</dbReference>
<evidence type="ECO:0000313" key="2">
    <source>
        <dbReference type="EMBL" id="GIY00694.1"/>
    </source>
</evidence>
<proteinExistence type="predicted"/>
<dbReference type="Proteomes" id="UP001054837">
    <property type="component" value="Unassembled WGS sequence"/>
</dbReference>
<dbReference type="Gene3D" id="2.10.25.10">
    <property type="entry name" value="Laminin"/>
    <property type="match status" value="1"/>
</dbReference>
<accession>A0AAV4PUG8</accession>
<gene>
    <name evidence="2" type="primary">AVEN_223756_1</name>
    <name evidence="2" type="ORF">CDAR_292591</name>
</gene>
<feature type="chain" id="PRO_5043943696" evidence="1">
    <location>
        <begin position="21"/>
        <end position="87"/>
    </location>
</feature>
<keyword evidence="1" id="KW-0732">Signal</keyword>
<organism evidence="2 3">
    <name type="scientific">Caerostris darwini</name>
    <dbReference type="NCBI Taxonomy" id="1538125"/>
    <lineage>
        <taxon>Eukaryota</taxon>
        <taxon>Metazoa</taxon>
        <taxon>Ecdysozoa</taxon>
        <taxon>Arthropoda</taxon>
        <taxon>Chelicerata</taxon>
        <taxon>Arachnida</taxon>
        <taxon>Araneae</taxon>
        <taxon>Araneomorphae</taxon>
        <taxon>Entelegynae</taxon>
        <taxon>Araneoidea</taxon>
        <taxon>Araneidae</taxon>
        <taxon>Caerostris</taxon>
    </lineage>
</organism>
<evidence type="ECO:0000313" key="3">
    <source>
        <dbReference type="Proteomes" id="UP001054837"/>
    </source>
</evidence>
<protein>
    <submittedName>
        <fullName evidence="2">TIL domain-containing protein</fullName>
    </submittedName>
</protein>
<feature type="signal peptide" evidence="1">
    <location>
        <begin position="1"/>
        <end position="20"/>
    </location>
</feature>
<comment type="caution">
    <text evidence="2">The sequence shown here is derived from an EMBL/GenBank/DDBJ whole genome shotgun (WGS) entry which is preliminary data.</text>
</comment>
<keyword evidence="3" id="KW-1185">Reference proteome</keyword>